<keyword evidence="1 3" id="KW-0963">Cytoplasm</keyword>
<comment type="similarity">
    <text evidence="3">Belongs to the SmpB family.</text>
</comment>
<dbReference type="EMBL" id="DRQG01000143">
    <property type="protein sequence ID" value="HGY57081.1"/>
    <property type="molecule type" value="Genomic_DNA"/>
</dbReference>
<dbReference type="AlphaFoldDB" id="A0A7V4U2Z8"/>
<protein>
    <recommendedName>
        <fullName evidence="3">SsrA-binding protein</fullName>
    </recommendedName>
    <alternativeName>
        <fullName evidence="3">Small protein B</fullName>
    </alternativeName>
</protein>
<accession>A0A7V4U2Z8</accession>
<name>A0A7V4U2Z8_CALAY</name>
<dbReference type="PROSITE" id="PS01317">
    <property type="entry name" value="SSRP"/>
    <property type="match status" value="1"/>
</dbReference>
<dbReference type="NCBIfam" id="TIGR00086">
    <property type="entry name" value="smpB"/>
    <property type="match status" value="1"/>
</dbReference>
<evidence type="ECO:0000313" key="4">
    <source>
        <dbReference type="EMBL" id="HGY57081.1"/>
    </source>
</evidence>
<dbReference type="PANTHER" id="PTHR30308">
    <property type="entry name" value="TMRNA-BINDING COMPONENT OF TRANS-TRANSLATION TAGGING COMPLEX"/>
    <property type="match status" value="1"/>
</dbReference>
<gene>
    <name evidence="3 4" type="primary">smpB</name>
    <name evidence="4" type="ORF">ENK44_15335</name>
</gene>
<dbReference type="CDD" id="cd09294">
    <property type="entry name" value="SmpB"/>
    <property type="match status" value="1"/>
</dbReference>
<evidence type="ECO:0000256" key="2">
    <source>
        <dbReference type="ARBA" id="ARBA00022884"/>
    </source>
</evidence>
<dbReference type="GO" id="GO:0070930">
    <property type="term" value="P:trans-translation-dependent protein tagging"/>
    <property type="evidence" value="ECO:0007669"/>
    <property type="project" value="TreeGrafter"/>
</dbReference>
<comment type="caution">
    <text evidence="4">The sequence shown here is derived from an EMBL/GenBank/DDBJ whole genome shotgun (WGS) entry which is preliminary data.</text>
</comment>
<dbReference type="InterPro" id="IPR023620">
    <property type="entry name" value="SmpB"/>
</dbReference>
<dbReference type="InterPro" id="IPR000037">
    <property type="entry name" value="SsrA-bd_prot"/>
</dbReference>
<evidence type="ECO:0000256" key="3">
    <source>
        <dbReference type="HAMAP-Rule" id="MF_00023"/>
    </source>
</evidence>
<dbReference type="PANTHER" id="PTHR30308:SF2">
    <property type="entry name" value="SSRA-BINDING PROTEIN"/>
    <property type="match status" value="1"/>
</dbReference>
<reference evidence="4" key="1">
    <citation type="journal article" date="2020" name="mSystems">
        <title>Genome- and Community-Level Interaction Insights into Carbon Utilization and Element Cycling Functions of Hydrothermarchaeota in Hydrothermal Sediment.</title>
        <authorList>
            <person name="Zhou Z."/>
            <person name="Liu Y."/>
            <person name="Xu W."/>
            <person name="Pan J."/>
            <person name="Luo Z.H."/>
            <person name="Li M."/>
        </authorList>
    </citation>
    <scope>NUCLEOTIDE SEQUENCE [LARGE SCALE GENOMIC DNA]</scope>
    <source>
        <strain evidence="4">HyVt-577</strain>
    </source>
</reference>
<dbReference type="GO" id="GO:0070929">
    <property type="term" value="P:trans-translation"/>
    <property type="evidence" value="ECO:0007669"/>
    <property type="project" value="UniProtKB-UniRule"/>
</dbReference>
<organism evidence="4">
    <name type="scientific">Caldithrix abyssi</name>
    <dbReference type="NCBI Taxonomy" id="187145"/>
    <lineage>
        <taxon>Bacteria</taxon>
        <taxon>Pseudomonadati</taxon>
        <taxon>Calditrichota</taxon>
        <taxon>Calditrichia</taxon>
        <taxon>Calditrichales</taxon>
        <taxon>Calditrichaceae</taxon>
        <taxon>Caldithrix</taxon>
    </lineage>
</organism>
<dbReference type="HAMAP" id="MF_00023">
    <property type="entry name" value="SmpB"/>
    <property type="match status" value="1"/>
</dbReference>
<dbReference type="GO" id="GO:0005829">
    <property type="term" value="C:cytosol"/>
    <property type="evidence" value="ECO:0007669"/>
    <property type="project" value="TreeGrafter"/>
</dbReference>
<dbReference type="InterPro" id="IPR020081">
    <property type="entry name" value="SsrA-bd_prot_CS"/>
</dbReference>
<keyword evidence="2 3" id="KW-0694">RNA-binding</keyword>
<dbReference type="SUPFAM" id="SSF74982">
    <property type="entry name" value="Small protein B (SmpB)"/>
    <property type="match status" value="1"/>
</dbReference>
<dbReference type="Gene3D" id="2.40.280.10">
    <property type="match status" value="1"/>
</dbReference>
<dbReference type="NCBIfam" id="NF003843">
    <property type="entry name" value="PRK05422.1"/>
    <property type="match status" value="1"/>
</dbReference>
<proteinExistence type="inferred from homology"/>
<evidence type="ECO:0000256" key="1">
    <source>
        <dbReference type="ARBA" id="ARBA00022490"/>
    </source>
</evidence>
<dbReference type="GO" id="GO:0003723">
    <property type="term" value="F:RNA binding"/>
    <property type="evidence" value="ECO:0007669"/>
    <property type="project" value="UniProtKB-UniRule"/>
</dbReference>
<sequence>MAEEKIRIVTSNKKARHDYHIIRSIEAGIALKGTEVKSVREGKVSLSEAYARFIKGELWIVGMHIAPYLKSSFVNHDPARTRKLLLHRSELKKLARQVEEKGVTLVPLKVYFKRHLVKVEIGLARGKRQYDKRAAIAERDMKRDMDRKTKMRF</sequence>
<comment type="subcellular location">
    <subcellularLocation>
        <location evidence="3">Cytoplasm</location>
    </subcellularLocation>
    <text evidence="3">The tmRNA-SmpB complex associates with stalled 70S ribosomes.</text>
</comment>
<dbReference type="Pfam" id="PF01668">
    <property type="entry name" value="SmpB"/>
    <property type="match status" value="1"/>
</dbReference>
<comment type="function">
    <text evidence="3">Required for rescue of stalled ribosomes mediated by trans-translation. Binds to transfer-messenger RNA (tmRNA), required for stable association of tmRNA with ribosomes. tmRNA and SmpB together mimic tRNA shape, replacing the anticodon stem-loop with SmpB. tmRNA is encoded by the ssrA gene; the 2 termini fold to resemble tRNA(Ala) and it encodes a 'tag peptide', a short internal open reading frame. During trans-translation Ala-aminoacylated tmRNA acts like a tRNA, entering the A-site of stalled ribosomes, displacing the stalled mRNA. The ribosome then switches to translate the ORF on the tmRNA; the nascent peptide is terminated with the 'tag peptide' encoded by the tmRNA and targeted for degradation. The ribosome is freed to recommence translation, which seems to be the essential function of trans-translation.</text>
</comment>
<dbReference type="Proteomes" id="UP000885779">
    <property type="component" value="Unassembled WGS sequence"/>
</dbReference>